<comment type="caution">
    <text evidence="2">The sequence shown here is derived from an EMBL/GenBank/DDBJ whole genome shotgun (WGS) entry which is preliminary data.</text>
</comment>
<keyword evidence="3" id="KW-1185">Reference proteome</keyword>
<evidence type="ECO:0000256" key="1">
    <source>
        <dbReference type="SAM" id="Coils"/>
    </source>
</evidence>
<keyword evidence="1" id="KW-0175">Coiled coil</keyword>
<dbReference type="Proteomes" id="UP000606396">
    <property type="component" value="Unassembled WGS sequence"/>
</dbReference>
<organism evidence="2 3">
    <name type="scientific">Nostoc punctiforme FACHB-252</name>
    <dbReference type="NCBI Taxonomy" id="1357509"/>
    <lineage>
        <taxon>Bacteria</taxon>
        <taxon>Bacillati</taxon>
        <taxon>Cyanobacteriota</taxon>
        <taxon>Cyanophyceae</taxon>
        <taxon>Nostocales</taxon>
        <taxon>Nostocaceae</taxon>
        <taxon>Nostoc</taxon>
    </lineage>
</organism>
<evidence type="ECO:0000313" key="2">
    <source>
        <dbReference type="EMBL" id="MBD2612563.1"/>
    </source>
</evidence>
<accession>A0ABR8HAW0</accession>
<protein>
    <submittedName>
        <fullName evidence="2">Uncharacterized protein</fullName>
    </submittedName>
</protein>
<sequence length="1357" mass="154085">MPHEFVTMRDRYLMVPIEVNALCLSKSELLAGAMADFSRLPYFDGQRDVNTHVTNISESIVTAPFQNCNFLAPAGTHLHWRLPKALCKGKQEEGKSPQFPAVPNRWLITRRGGTLNPKAWVVESDYLWPEKSTPKNVCIPFPAKPDEGKYQPFRFLGRQVPLNDWPLKDALAEYWGNQLTAIGYGDPAFAAFYPNAYSVFGCYDAEVQEATEKLNYDVWGWYSDPDRDYLKQFLQNISKLGKSFKAALEDELKWIVNGDEQPTRMLCYGRLTFQKALSNKAQSEGDTLVTIALANTGTEALSAYLAEQVTTKQPTPRVSKQALENYLEALQLSATLEGHHLDLDTRLKEARHEKGFTGLAAGILWRIEKVDPKKDWDIPSENEASGNPLSTARNASEPLIPDELASALLHLNKLQEEYNRALHEIESRQDQLFADWYKYIVCAYPPIGRLSEYPRPDRVKHFIQTQGIAALDRLKSETGILTLETDDKGKAIGATASPETPANNQNSLAYQIADSINLIVQQLDNLFPTETRTPSQIAYQLQPLPAPRYWQPNEPVVMVVGEAARFTAPPISADQPLTCTLWNPEPSSFAQQIASFWRGQLQVNPEGVNELLNALDRQIAQLIGTDSVKHPGQTIWQQQPWNPFMLEWEVAFYPTKGQSSNLSSNRNYPTNFLSRHYQLNDNAIDLKPQKIEDNFSDSTIVQDIYSGRSFLSSHATLQHEDRITDYFSKQPVFEHYCQQKQLSQANFFPTQVDNFIKWLQTQFLAPGSQYSESQKAQYAIYISLLRAYQELRQTVCLSQCLSGLNQALLGRRQTLQLDITDPIGFPKYQTFADLVSRTVASHIISAPQPLNFFNPIRAGSLKVLRLRLVDTFGQSQTLQWQKTLTPDHLKPTEIHIKGHNSTSQSIELTKPIILPPRLVQGTRLNFRWLSGNPNYEGEASSHPCLNPICGWILPDFIDNTLEIYDAAGHSLGEIEIRQAGEERWRTAPQTTHTLESIENPYLKRVLKTLCGGDDPDSTTTDRFLEEFIQALRTAWENIEPEDVDRDPAIALIMGQPIAVVRATLNLQLQGQPAINQDWSVFRQDLERTERETNQFEQVQFPIRLGDYRKLSDGLVGYWLEDEAGNLSQQIYIAQAQGVNHERIVTTPHLFYQTVQAAPQVVTALIDPRAKVHAVTGIAPTKDISIPKEHYVDALKTISISFLTAPILTPRRMHLPLPDEQGYTWSWFEQDEAQSWSEISTIGEITREAFIQYLQPQIQSCSQTSGQDLSGETIWEHLLNEVSWLIVENDKVLVTPYDKRSQPQLEKPYQRWQKQIETALDVCAVKIRPVQMEAVFAKQELREGWLKLKKTKHQTNSS</sequence>
<gene>
    <name evidence="2" type="ORF">H6G94_14965</name>
</gene>
<feature type="coiled-coil region" evidence="1">
    <location>
        <begin position="404"/>
        <end position="431"/>
    </location>
</feature>
<reference evidence="2 3" key="1">
    <citation type="journal article" date="2020" name="ISME J.">
        <title>Comparative genomics reveals insights into cyanobacterial evolution and habitat adaptation.</title>
        <authorList>
            <person name="Chen M.Y."/>
            <person name="Teng W.K."/>
            <person name="Zhao L."/>
            <person name="Hu C.X."/>
            <person name="Zhou Y.K."/>
            <person name="Han B.P."/>
            <person name="Song L.R."/>
            <person name="Shu W.S."/>
        </authorList>
    </citation>
    <scope>NUCLEOTIDE SEQUENCE [LARGE SCALE GENOMIC DNA]</scope>
    <source>
        <strain evidence="2 3">FACHB-252</strain>
    </source>
</reference>
<proteinExistence type="predicted"/>
<evidence type="ECO:0000313" key="3">
    <source>
        <dbReference type="Proteomes" id="UP000606396"/>
    </source>
</evidence>
<name>A0ABR8HAW0_NOSPU</name>
<dbReference type="EMBL" id="JACJTC010000010">
    <property type="protein sequence ID" value="MBD2612563.1"/>
    <property type="molecule type" value="Genomic_DNA"/>
</dbReference>